<evidence type="ECO:0000313" key="22">
    <source>
        <dbReference type="Proteomes" id="UP000178953"/>
    </source>
</evidence>
<dbReference type="InterPro" id="IPR006068">
    <property type="entry name" value="ATPase_P-typ_cation-transptr_C"/>
</dbReference>
<keyword evidence="11" id="KW-0067">ATP-binding</keyword>
<dbReference type="Pfam" id="PF00689">
    <property type="entry name" value="Cation_ATPase_C"/>
    <property type="match status" value="1"/>
</dbReference>
<dbReference type="Gene3D" id="1.20.1110.10">
    <property type="entry name" value="Calcium-transporting ATPase, transmembrane domain"/>
    <property type="match status" value="1"/>
</dbReference>
<evidence type="ECO:0000256" key="11">
    <source>
        <dbReference type="ARBA" id="ARBA00022840"/>
    </source>
</evidence>
<evidence type="ECO:0000256" key="5">
    <source>
        <dbReference type="ARBA" id="ARBA00013555"/>
    </source>
</evidence>
<organism evidence="21 22">
    <name type="scientific">Mycolicibacterium grossiae</name>
    <dbReference type="NCBI Taxonomy" id="1552759"/>
    <lineage>
        <taxon>Bacteria</taxon>
        <taxon>Bacillati</taxon>
        <taxon>Actinomycetota</taxon>
        <taxon>Actinomycetes</taxon>
        <taxon>Mycobacteriales</taxon>
        <taxon>Mycobacteriaceae</taxon>
        <taxon>Mycolicibacterium</taxon>
    </lineage>
</organism>
<dbReference type="InterPro" id="IPR001757">
    <property type="entry name" value="P_typ_ATPase"/>
</dbReference>
<evidence type="ECO:0000259" key="20">
    <source>
        <dbReference type="SMART" id="SM00831"/>
    </source>
</evidence>
<dbReference type="AlphaFoldDB" id="A0A1E8QCE6"/>
<feature type="transmembrane region" description="Helical" evidence="19">
    <location>
        <begin position="241"/>
        <end position="264"/>
    </location>
</feature>
<dbReference type="InterPro" id="IPR023214">
    <property type="entry name" value="HAD_sf"/>
</dbReference>
<dbReference type="PRINTS" id="PR01836">
    <property type="entry name" value="MGATPASE"/>
</dbReference>
<evidence type="ECO:0000256" key="13">
    <source>
        <dbReference type="ARBA" id="ARBA00022967"/>
    </source>
</evidence>
<dbReference type="SUPFAM" id="SSF81653">
    <property type="entry name" value="Calcium ATPase, transduction domain A"/>
    <property type="match status" value="1"/>
</dbReference>
<feature type="transmembrane region" description="Helical" evidence="19">
    <location>
        <begin position="717"/>
        <end position="743"/>
    </location>
</feature>
<proteinExistence type="inferred from homology"/>
<dbReference type="SFLD" id="SFLDF00027">
    <property type="entry name" value="p-type_atpase"/>
    <property type="match status" value="1"/>
</dbReference>
<dbReference type="InterPro" id="IPR006415">
    <property type="entry name" value="P-type_ATPase_IIIB"/>
</dbReference>
<keyword evidence="15 19" id="KW-0472">Membrane</keyword>
<feature type="transmembrane region" description="Helical" evidence="19">
    <location>
        <begin position="784"/>
        <end position="804"/>
    </location>
</feature>
<dbReference type="PROSITE" id="PS00154">
    <property type="entry name" value="ATPASE_E1_E2"/>
    <property type="match status" value="1"/>
</dbReference>
<evidence type="ECO:0000256" key="2">
    <source>
        <dbReference type="ARBA" id="ARBA00004429"/>
    </source>
</evidence>
<dbReference type="InterPro" id="IPR059000">
    <property type="entry name" value="ATPase_P-type_domA"/>
</dbReference>
<dbReference type="SUPFAM" id="SSF81665">
    <property type="entry name" value="Calcium ATPase, transmembrane domain M"/>
    <property type="match status" value="1"/>
</dbReference>
<dbReference type="SFLD" id="SFLDS00003">
    <property type="entry name" value="Haloacid_Dehalogenase"/>
    <property type="match status" value="1"/>
</dbReference>
<accession>A0A1E8QCE6</accession>
<dbReference type="NCBIfam" id="TIGR01524">
    <property type="entry name" value="ATPase-IIIB_Mg"/>
    <property type="match status" value="1"/>
</dbReference>
<dbReference type="InterPro" id="IPR023299">
    <property type="entry name" value="ATPase_P-typ_cyto_dom_N"/>
</dbReference>
<evidence type="ECO:0000256" key="4">
    <source>
        <dbReference type="ARBA" id="ARBA00012786"/>
    </source>
</evidence>
<dbReference type="Proteomes" id="UP000178953">
    <property type="component" value="Unassembled WGS sequence"/>
</dbReference>
<feature type="domain" description="Cation-transporting P-type ATPase N-terminal" evidence="20">
    <location>
        <begin position="8"/>
        <end position="73"/>
    </location>
</feature>
<dbReference type="GO" id="GO:0016887">
    <property type="term" value="F:ATP hydrolysis activity"/>
    <property type="evidence" value="ECO:0007669"/>
    <property type="project" value="InterPro"/>
</dbReference>
<dbReference type="InterPro" id="IPR044492">
    <property type="entry name" value="P_typ_ATPase_HD_dom"/>
</dbReference>
<feature type="transmembrane region" description="Helical" evidence="19">
    <location>
        <begin position="755"/>
        <end position="772"/>
    </location>
</feature>
<dbReference type="PANTHER" id="PTHR42861">
    <property type="entry name" value="CALCIUM-TRANSPORTING ATPASE"/>
    <property type="match status" value="1"/>
</dbReference>
<comment type="subcellular location">
    <subcellularLocation>
        <location evidence="2">Cell inner membrane</location>
        <topology evidence="2">Multi-pass membrane protein</topology>
    </subcellularLocation>
</comment>
<evidence type="ECO:0000256" key="14">
    <source>
        <dbReference type="ARBA" id="ARBA00022989"/>
    </source>
</evidence>
<dbReference type="NCBIfam" id="TIGR01494">
    <property type="entry name" value="ATPase_P-type"/>
    <property type="match status" value="2"/>
</dbReference>
<dbReference type="Pfam" id="PF00690">
    <property type="entry name" value="Cation_ATPase_N"/>
    <property type="match status" value="1"/>
</dbReference>
<dbReference type="Gene3D" id="3.40.1110.10">
    <property type="entry name" value="Calcium-transporting ATPase, cytoplasmic domain N"/>
    <property type="match status" value="1"/>
</dbReference>
<comment type="catalytic activity">
    <reaction evidence="18">
        <text>ATP + H2O = ADP + phosphate + H(+)</text>
        <dbReference type="Rhea" id="RHEA:13065"/>
        <dbReference type="ChEBI" id="CHEBI:15377"/>
        <dbReference type="ChEBI" id="CHEBI:15378"/>
        <dbReference type="ChEBI" id="CHEBI:30616"/>
        <dbReference type="ChEBI" id="CHEBI:43474"/>
        <dbReference type="ChEBI" id="CHEBI:456216"/>
    </reaction>
</comment>
<evidence type="ECO:0000256" key="19">
    <source>
        <dbReference type="SAM" id="Phobius"/>
    </source>
</evidence>
<dbReference type="Pfam" id="PF00122">
    <property type="entry name" value="E1-E2_ATPase"/>
    <property type="match status" value="1"/>
</dbReference>
<feature type="transmembrane region" description="Helical" evidence="19">
    <location>
        <begin position="51"/>
        <end position="71"/>
    </location>
</feature>
<dbReference type="GO" id="GO:0015444">
    <property type="term" value="F:P-type magnesium transporter activity"/>
    <property type="evidence" value="ECO:0007669"/>
    <property type="project" value="UniProtKB-EC"/>
</dbReference>
<keyword evidence="12" id="KW-0460">Magnesium</keyword>
<evidence type="ECO:0000256" key="18">
    <source>
        <dbReference type="ARBA" id="ARBA00049360"/>
    </source>
</evidence>
<dbReference type="SUPFAM" id="SSF56784">
    <property type="entry name" value="HAD-like"/>
    <property type="match status" value="1"/>
</dbReference>
<comment type="catalytic activity">
    <reaction evidence="17">
        <text>Mg(2+)(out) + ATP + H2O = Mg(2+)(in) + ADP + phosphate + H(+)</text>
        <dbReference type="Rhea" id="RHEA:10260"/>
        <dbReference type="ChEBI" id="CHEBI:15377"/>
        <dbReference type="ChEBI" id="CHEBI:15378"/>
        <dbReference type="ChEBI" id="CHEBI:18420"/>
        <dbReference type="ChEBI" id="CHEBI:30616"/>
        <dbReference type="ChEBI" id="CHEBI:43474"/>
        <dbReference type="ChEBI" id="CHEBI:456216"/>
        <dbReference type="EC" id="7.2.2.14"/>
    </reaction>
</comment>
<dbReference type="InterPro" id="IPR023298">
    <property type="entry name" value="ATPase_P-typ_TM_dom_sf"/>
</dbReference>
<keyword evidence="14 19" id="KW-1133">Transmembrane helix</keyword>
<feature type="transmembrane region" description="Helical" evidence="19">
    <location>
        <begin position="77"/>
        <end position="93"/>
    </location>
</feature>
<dbReference type="InterPro" id="IPR008250">
    <property type="entry name" value="ATPase_P-typ_transduc_dom_A_sf"/>
</dbReference>
<comment type="function">
    <text evidence="1">Mediates magnesium influx to the cytosol.</text>
</comment>
<dbReference type="EC" id="7.2.2.14" evidence="4"/>
<feature type="transmembrane region" description="Helical" evidence="19">
    <location>
        <begin position="270"/>
        <end position="295"/>
    </location>
</feature>
<dbReference type="SFLD" id="SFLDG00002">
    <property type="entry name" value="C1.7:_P-type_atpase_like"/>
    <property type="match status" value="1"/>
</dbReference>
<comment type="similarity">
    <text evidence="3">Belongs to the cation transport ATPase (P-type) (TC 3.A.3) family. Type IIIB subfamily.</text>
</comment>
<sequence>MALSTDFALYKQNSSTPRGLTEDEAAERLARFGENRAPDGDDASLRVRAVVAVRSPFVVLLAVLGAVFATLGDLRGTVIVALVVLTAVTLRCWHHGRSSRAVRALRDRQHRTATVRRRWSADAQPAAREVPLEDVVPGDVVILEAGDRVPADVRLVAAVGLSVDQSVVSGESRPVDKHPGEDDTAPTVPALSRLCLAGSAVVTGTGTGVVVATGAATYAATVRREVAVLPRRSSIDLGVHSVVWTLVRAMLVMAAVVFVVRGAIDGGWTQAAVLAVAVAVGLTPEMLPVIVSAALGVGASRLARREVIVARLDAIGDLGAMDVLCVDKTGTLTEDRVVFAQAMDAGGLPDALPARYAATAVRLRQECHGRFDDAIAAAADGLVRHPDGYGHVDEVPFAHHRRRASVIVREPGGRDRLICHGDPDVLLERCTALRTAGAVTALTAERRAEALAVVARAHAAGRQVLAVAVRATAPRVARYDADDERDMVLVGFITLVDPVRTDAPDVLAELGGLGVSVRMLTGDARAVAVDVGRCVGMPVAGALCGRDLDRMADDELGAAVESVAVYAELTPAHKRRIVDALRARGLVVGFLGDGVNDIAALRAADAGIAADTAGEAVKDVADVVLVRPSLAVLAEAVREGRRTLVTVMTYVKITASSNLGNAMSIVAAGVLLPFVPILPVQLLVQNLLYDGAQLALAWDRVGDHRIRAPRRFRPDGLLRFMVTFGALSSVFDVVTFVVLWRMFGGAHDAVAFRTGWFLEGLLSQLLVVQVLRRGAGAGRARRPAGVVVLAAGLAAVVGCLLPLSPLANPLRMQPISLGYVGVLVGILLAYGATAALVLRLYREPA</sequence>
<evidence type="ECO:0000256" key="12">
    <source>
        <dbReference type="ARBA" id="ARBA00022842"/>
    </source>
</evidence>
<dbReference type="GO" id="GO:0005886">
    <property type="term" value="C:plasma membrane"/>
    <property type="evidence" value="ECO:0007669"/>
    <property type="project" value="UniProtKB-SubCell"/>
</dbReference>
<evidence type="ECO:0000256" key="9">
    <source>
        <dbReference type="ARBA" id="ARBA00022692"/>
    </source>
</evidence>
<dbReference type="Pfam" id="PF13246">
    <property type="entry name" value="Cation_ATPase"/>
    <property type="match status" value="1"/>
</dbReference>
<keyword evidence="7" id="KW-0997">Cell inner membrane</keyword>
<dbReference type="InterPro" id="IPR036412">
    <property type="entry name" value="HAD-like_sf"/>
</dbReference>
<feature type="transmembrane region" description="Helical" evidence="19">
    <location>
        <begin position="816"/>
        <end position="841"/>
    </location>
</feature>
<evidence type="ECO:0000256" key="17">
    <source>
        <dbReference type="ARBA" id="ARBA00047295"/>
    </source>
</evidence>
<dbReference type="GO" id="GO:0005524">
    <property type="term" value="F:ATP binding"/>
    <property type="evidence" value="ECO:0007669"/>
    <property type="project" value="UniProtKB-KW"/>
</dbReference>
<evidence type="ECO:0000256" key="8">
    <source>
        <dbReference type="ARBA" id="ARBA00022553"/>
    </source>
</evidence>
<keyword evidence="9 19" id="KW-0812">Transmembrane</keyword>
<dbReference type="Gene3D" id="2.70.150.10">
    <property type="entry name" value="Calcium-transporting ATPase, cytoplasmic transduction domain A"/>
    <property type="match status" value="1"/>
</dbReference>
<evidence type="ECO:0000256" key="7">
    <source>
        <dbReference type="ARBA" id="ARBA00022519"/>
    </source>
</evidence>
<evidence type="ECO:0000256" key="15">
    <source>
        <dbReference type="ARBA" id="ARBA00023136"/>
    </source>
</evidence>
<keyword evidence="22" id="KW-1185">Reference proteome</keyword>
<dbReference type="Gene3D" id="3.40.50.1000">
    <property type="entry name" value="HAD superfamily/HAD-like"/>
    <property type="match status" value="1"/>
</dbReference>
<evidence type="ECO:0000313" key="21">
    <source>
        <dbReference type="EMBL" id="OFJ55629.1"/>
    </source>
</evidence>
<keyword evidence="6" id="KW-1003">Cell membrane</keyword>
<keyword evidence="13" id="KW-1278">Translocase</keyword>
<gene>
    <name evidence="21" type="ORF">BEL07_01025</name>
</gene>
<keyword evidence="8" id="KW-0597">Phosphoprotein</keyword>
<protein>
    <recommendedName>
        <fullName evidence="5">Magnesium-transporting ATPase, P-type 1</fullName>
        <ecNumber evidence="4">7.2.2.14</ecNumber>
    </recommendedName>
    <alternativeName>
        <fullName evidence="16">Mg(2+) transport ATPase, P-type 1</fullName>
    </alternativeName>
</protein>
<reference evidence="21 22" key="1">
    <citation type="submission" date="2016-09" db="EMBL/GenBank/DDBJ databases">
        <title>genome sequence of Mycobacterium sp. 739 SCH.</title>
        <authorList>
            <person name="Greninger A.L."/>
            <person name="Qin X."/>
            <person name="Jerome K."/>
            <person name="Vora S."/>
            <person name="Quinn K."/>
        </authorList>
    </citation>
    <scope>NUCLEOTIDE SEQUENCE [LARGE SCALE GENOMIC DNA]</scope>
    <source>
        <strain evidence="21 22">SCH</strain>
    </source>
</reference>
<evidence type="ECO:0000256" key="1">
    <source>
        <dbReference type="ARBA" id="ARBA00003954"/>
    </source>
</evidence>
<dbReference type="InterPro" id="IPR018303">
    <property type="entry name" value="ATPase_P-typ_P_site"/>
</dbReference>
<name>A0A1E8QCE6_9MYCO</name>
<evidence type="ECO:0000256" key="6">
    <source>
        <dbReference type="ARBA" id="ARBA00022475"/>
    </source>
</evidence>
<evidence type="ECO:0000256" key="16">
    <source>
        <dbReference type="ARBA" id="ARBA00029806"/>
    </source>
</evidence>
<dbReference type="SMART" id="SM00831">
    <property type="entry name" value="Cation_ATPase_N"/>
    <property type="match status" value="1"/>
</dbReference>
<dbReference type="EMBL" id="MCHX01000002">
    <property type="protein sequence ID" value="OFJ55629.1"/>
    <property type="molecule type" value="Genomic_DNA"/>
</dbReference>
<evidence type="ECO:0000256" key="10">
    <source>
        <dbReference type="ARBA" id="ARBA00022741"/>
    </source>
</evidence>
<dbReference type="InterPro" id="IPR004014">
    <property type="entry name" value="ATPase_P-typ_cation-transptr_N"/>
</dbReference>
<comment type="caution">
    <text evidence="21">The sequence shown here is derived from an EMBL/GenBank/DDBJ whole genome shotgun (WGS) entry which is preliminary data.</text>
</comment>
<evidence type="ECO:0000256" key="3">
    <source>
        <dbReference type="ARBA" id="ARBA00008746"/>
    </source>
</evidence>
<keyword evidence="10" id="KW-0547">Nucleotide-binding</keyword>